<accession>A0A8I3A5P5</accession>
<protein>
    <submittedName>
        <fullName evidence="2">Uncharacterized protein</fullName>
    </submittedName>
</protein>
<dbReference type="EMBL" id="JAGFBS010000036">
    <property type="protein sequence ID" value="KAG6371328.1"/>
    <property type="molecule type" value="Genomic_DNA"/>
</dbReference>
<dbReference type="OrthoDB" id="2679089at2759"/>
<dbReference type="AlphaFoldDB" id="A0A8I3A5P5"/>
<evidence type="ECO:0000256" key="1">
    <source>
        <dbReference type="SAM" id="MobiDB-lite"/>
    </source>
</evidence>
<feature type="region of interest" description="Disordered" evidence="1">
    <location>
        <begin position="70"/>
        <end position="104"/>
    </location>
</feature>
<feature type="compositionally biased region" description="Acidic residues" evidence="1">
    <location>
        <begin position="70"/>
        <end position="91"/>
    </location>
</feature>
<keyword evidence="3" id="KW-1185">Reference proteome</keyword>
<evidence type="ECO:0000313" key="3">
    <source>
        <dbReference type="Proteomes" id="UP000683000"/>
    </source>
</evidence>
<evidence type="ECO:0000313" key="2">
    <source>
        <dbReference type="EMBL" id="KAG6371328.1"/>
    </source>
</evidence>
<comment type="caution">
    <text evidence="2">The sequence shown here is derived from an EMBL/GenBank/DDBJ whole genome shotgun (WGS) entry which is preliminary data.</text>
</comment>
<reference evidence="2" key="1">
    <citation type="submission" date="2021-03" db="EMBL/GenBank/DDBJ databases">
        <title>Evolutionary innovations through gain and loss of genes in the ectomycorrhizal Boletales.</title>
        <authorList>
            <person name="Wu G."/>
            <person name="Miyauchi S."/>
            <person name="Morin E."/>
            <person name="Yang Z.-L."/>
            <person name="Xu J."/>
            <person name="Martin F.M."/>
        </authorList>
    </citation>
    <scope>NUCLEOTIDE SEQUENCE</scope>
    <source>
        <strain evidence="2">BR01</strain>
    </source>
</reference>
<proteinExistence type="predicted"/>
<dbReference type="Proteomes" id="UP000683000">
    <property type="component" value="Unassembled WGS sequence"/>
</dbReference>
<sequence length="171" mass="18847">MTLPCIAFQLPPLAASRIGSTRIYHADTIAFGKVEIRTRHNLSRMGSLYLVHPWLDTLLQHGNIHSSAIVEEDEDIYGEDTDDEKGDDDSSPPESPSSPAPVQLIPVDRETGARRLVACLRQPFGAVLLAPTGRRASDYRRVAADSMITVRFQDSVSLANILDNVRILDVL</sequence>
<name>A0A8I3A5P5_9AGAM</name>
<gene>
    <name evidence="2" type="ORF">JVT61DRAFT_9623</name>
</gene>
<organism evidence="2 3">
    <name type="scientific">Boletus reticuloceps</name>
    <dbReference type="NCBI Taxonomy" id="495285"/>
    <lineage>
        <taxon>Eukaryota</taxon>
        <taxon>Fungi</taxon>
        <taxon>Dikarya</taxon>
        <taxon>Basidiomycota</taxon>
        <taxon>Agaricomycotina</taxon>
        <taxon>Agaricomycetes</taxon>
        <taxon>Agaricomycetidae</taxon>
        <taxon>Boletales</taxon>
        <taxon>Boletineae</taxon>
        <taxon>Boletaceae</taxon>
        <taxon>Boletoideae</taxon>
        <taxon>Boletus</taxon>
    </lineage>
</organism>